<dbReference type="Pfam" id="PF00300">
    <property type="entry name" value="His_Phos_1"/>
    <property type="match status" value="1"/>
</dbReference>
<proteinExistence type="predicted"/>
<dbReference type="InterPro" id="IPR029033">
    <property type="entry name" value="His_PPase_superfam"/>
</dbReference>
<dbReference type="InterPro" id="IPR013078">
    <property type="entry name" value="His_Pase_superF_clade-1"/>
</dbReference>
<protein>
    <submittedName>
        <fullName evidence="1">Histidine phosphatase family protein</fullName>
    </submittedName>
</protein>
<dbReference type="GO" id="GO:0005737">
    <property type="term" value="C:cytoplasm"/>
    <property type="evidence" value="ECO:0007669"/>
    <property type="project" value="TreeGrafter"/>
</dbReference>
<dbReference type="Gene3D" id="3.40.50.1240">
    <property type="entry name" value="Phosphoglycerate mutase-like"/>
    <property type="match status" value="1"/>
</dbReference>
<comment type="caution">
    <text evidence="1">The sequence shown here is derived from an EMBL/GenBank/DDBJ whole genome shotgun (WGS) entry which is preliminary data.</text>
</comment>
<accession>A0A7C4RTJ7</accession>
<dbReference type="PANTHER" id="PTHR48100:SF1">
    <property type="entry name" value="HISTIDINE PHOSPHATASE FAMILY PROTEIN-RELATED"/>
    <property type="match status" value="1"/>
</dbReference>
<dbReference type="SUPFAM" id="SSF53254">
    <property type="entry name" value="Phosphoglycerate mutase-like"/>
    <property type="match status" value="1"/>
</dbReference>
<dbReference type="CDD" id="cd07067">
    <property type="entry name" value="HP_PGM_like"/>
    <property type="match status" value="1"/>
</dbReference>
<dbReference type="InterPro" id="IPR050275">
    <property type="entry name" value="PGM_Phosphatase"/>
</dbReference>
<sequence>MSLVYFIRHGQASFGKADYDALSPLGFRQAETLGEFWADIDLHLDAVFCGSMKRQQQTAEAVLDVFRRAGRKAPEPIVLPAFDEYDAFGIWDAHVADLLTNFPEFRPLVEEARTSRKAFQRLFEKVMIDWAEGKRVHPDEPTWQSVIERVTGGIRTLIEHYSHLKSIAVFTSGGPIGIAIKAALELSATKAMEISWQVLNASVSRFYLGNRGIFLGGFNDVAHLLVQKAPEMITYR</sequence>
<dbReference type="AlphaFoldDB" id="A0A7C4RTJ7"/>
<gene>
    <name evidence="1" type="ORF">ENS29_13280</name>
</gene>
<reference evidence="1" key="1">
    <citation type="journal article" date="2020" name="mSystems">
        <title>Genome- and Community-Level Interaction Insights into Carbon Utilization and Element Cycling Functions of Hydrothermarchaeota in Hydrothermal Sediment.</title>
        <authorList>
            <person name="Zhou Z."/>
            <person name="Liu Y."/>
            <person name="Xu W."/>
            <person name="Pan J."/>
            <person name="Luo Z.H."/>
            <person name="Li M."/>
        </authorList>
    </citation>
    <scope>NUCLEOTIDE SEQUENCE [LARGE SCALE GENOMIC DNA]</scope>
    <source>
        <strain evidence="1">SpSt-477</strain>
    </source>
</reference>
<dbReference type="GO" id="GO:0016791">
    <property type="term" value="F:phosphatase activity"/>
    <property type="evidence" value="ECO:0007669"/>
    <property type="project" value="TreeGrafter"/>
</dbReference>
<name>A0A7C4RTJ7_9BACT</name>
<evidence type="ECO:0000313" key="1">
    <source>
        <dbReference type="EMBL" id="HGU33804.1"/>
    </source>
</evidence>
<dbReference type="PANTHER" id="PTHR48100">
    <property type="entry name" value="BROAD-SPECIFICITY PHOSPHATASE YOR283W-RELATED"/>
    <property type="match status" value="1"/>
</dbReference>
<organism evidence="1">
    <name type="scientific">Desulfatirhabdium butyrativorans</name>
    <dbReference type="NCBI Taxonomy" id="340467"/>
    <lineage>
        <taxon>Bacteria</taxon>
        <taxon>Pseudomonadati</taxon>
        <taxon>Thermodesulfobacteriota</taxon>
        <taxon>Desulfobacteria</taxon>
        <taxon>Desulfobacterales</taxon>
        <taxon>Desulfatirhabdiaceae</taxon>
        <taxon>Desulfatirhabdium</taxon>
    </lineage>
</organism>
<dbReference type="SMART" id="SM00855">
    <property type="entry name" value="PGAM"/>
    <property type="match status" value="1"/>
</dbReference>
<dbReference type="EMBL" id="DSUH01000305">
    <property type="protein sequence ID" value="HGU33804.1"/>
    <property type="molecule type" value="Genomic_DNA"/>
</dbReference>